<dbReference type="PANTHER" id="PTHR13328:SF4">
    <property type="entry name" value="NEGATIVE ELONGATION FACTOR A"/>
    <property type="match status" value="1"/>
</dbReference>
<dbReference type="OrthoDB" id="9153660at2"/>
<keyword evidence="2" id="KW-0472">Membrane</keyword>
<feature type="region of interest" description="Disordered" evidence="1">
    <location>
        <begin position="71"/>
        <end position="139"/>
    </location>
</feature>
<feature type="domain" description="eCIS core" evidence="3">
    <location>
        <begin position="137"/>
        <end position="213"/>
    </location>
</feature>
<evidence type="ECO:0000256" key="2">
    <source>
        <dbReference type="SAM" id="Phobius"/>
    </source>
</evidence>
<feature type="transmembrane region" description="Helical" evidence="2">
    <location>
        <begin position="640"/>
        <end position="664"/>
    </location>
</feature>
<feature type="region of interest" description="Disordered" evidence="1">
    <location>
        <begin position="1121"/>
        <end position="1188"/>
    </location>
</feature>
<feature type="transmembrane region" description="Helical" evidence="2">
    <location>
        <begin position="1009"/>
        <end position="1031"/>
    </location>
</feature>
<feature type="compositionally biased region" description="Low complexity" evidence="1">
    <location>
        <begin position="1135"/>
        <end position="1149"/>
    </location>
</feature>
<dbReference type="GeneID" id="43277915"/>
<dbReference type="InterPro" id="IPR025295">
    <property type="entry name" value="eCIS_core_dom"/>
</dbReference>
<reference evidence="5" key="1">
    <citation type="submission" date="2016-06" db="EMBL/GenBank/DDBJ databases">
        <authorList>
            <person name="Varghese N."/>
            <person name="Submissions Spin"/>
        </authorList>
    </citation>
    <scope>NUCLEOTIDE SEQUENCE [LARGE SCALE GENOMIC DNA]</scope>
    <source>
        <strain evidence="5">DSM 44151</strain>
    </source>
</reference>
<feature type="region of interest" description="Disordered" evidence="1">
    <location>
        <begin position="211"/>
        <end position="235"/>
    </location>
</feature>
<dbReference type="Pfam" id="PF13699">
    <property type="entry name" value="eCIS_core"/>
    <property type="match status" value="1"/>
</dbReference>
<feature type="region of interest" description="Disordered" evidence="1">
    <location>
        <begin position="1351"/>
        <end position="1389"/>
    </location>
</feature>
<dbReference type="RefSeq" id="WP_139131834.1">
    <property type="nucleotide sequence ID" value="NZ_FMIB01000002.1"/>
</dbReference>
<name>A0A1C6UCJ7_9ACTN</name>
<feature type="compositionally biased region" description="Basic and acidic residues" evidence="1">
    <location>
        <begin position="12"/>
        <end position="32"/>
    </location>
</feature>
<feature type="transmembrane region" description="Helical" evidence="2">
    <location>
        <begin position="676"/>
        <end position="702"/>
    </location>
</feature>
<evidence type="ECO:0000256" key="1">
    <source>
        <dbReference type="SAM" id="MobiDB-lite"/>
    </source>
</evidence>
<proteinExistence type="predicted"/>
<gene>
    <name evidence="4" type="ORF">GA0070603_1247</name>
</gene>
<dbReference type="STRING" id="47854.GA0070603_1247"/>
<feature type="compositionally biased region" description="Basic and acidic residues" evidence="1">
    <location>
        <begin position="1171"/>
        <end position="1185"/>
    </location>
</feature>
<feature type="transmembrane region" description="Helical" evidence="2">
    <location>
        <begin position="1043"/>
        <end position="1065"/>
    </location>
</feature>
<accession>A0A1C6UCJ7</accession>
<evidence type="ECO:0000259" key="3">
    <source>
        <dbReference type="Pfam" id="PF13699"/>
    </source>
</evidence>
<organism evidence="4 5">
    <name type="scientific">Micromonospora chersina</name>
    <dbReference type="NCBI Taxonomy" id="47854"/>
    <lineage>
        <taxon>Bacteria</taxon>
        <taxon>Bacillati</taxon>
        <taxon>Actinomycetota</taxon>
        <taxon>Actinomycetes</taxon>
        <taxon>Micromonosporales</taxon>
        <taxon>Micromonosporaceae</taxon>
        <taxon>Micromonospora</taxon>
    </lineage>
</organism>
<feature type="transmembrane region" description="Helical" evidence="2">
    <location>
        <begin position="544"/>
        <end position="567"/>
    </location>
</feature>
<feature type="transmembrane region" description="Helical" evidence="2">
    <location>
        <begin position="490"/>
        <end position="513"/>
    </location>
</feature>
<sequence>MRVAEAAQPSRSADRDEPERARPEAERPERRSSRPARSTHSVARIPVHAPPDPAAEHDAHATAARLVAARPTHGTAARPTLATAGRPADTTAARPTHATAARPIQAAAARPASPAAAARPVARLATVPDPRLGGGRPLTGAERARYEPALGMDLTGVRLHDGLAAKLAAKERRAHAFTYGNHVVLGAGAGPGGAPGRELVLAHELAHVRQQARPVPAPAGGATEHPGRGPPATPARSAPLGVQCFALADTPVGRFVSDTASDAAALGRGALDTALDVGGEIAGTALEAASAVVDRLAPGLLEFLRGGALVRLRELLCTGVNALLGRLLAGLADFDPMSAIESTFTGLAQGVRDVQARLGGAARSAVGALLRPVVAALQEWDGPIIRNLRTVADTVNEVFTGLWDHLAVPALDLLGAAGGAVWESFTRLGGWLWDLTAPIRAGASYAWDWLCTQFGLAWDSTEGARSWLANLANSAWETLRATIEPIRTPLMVVGGILVLLSPLGPVVVLTQVLPPLWDGLTWLWENWNTREILVAARQVLQDRILPTVIGAVTGAASTLAAAAAWLADVAGQVGTAMGGVLGAFGASTCLTAVSTLLTGVANQFTRMAAWARGGFSGLTEALHAVFDALVAIFQPILDFLVRLAVVVANPLMLPIVIGAVIWLLCPDDLKPPVINFVLDLLIVAIGALPTLLTGLGPLGALLREGVVGFLTQLRYGERIGDQQRIDASNKIANLAAGGGVSFVAGMAWGIVQGVVDGIIDPFRLLFMLAQLLVAAARAVARVVQSYAPGMALVRAPPAVGGRAGAAGPAPTAASPSAATTAAVSVPVTAGSVPPASGVAATAPGVGAAAASTAAPALAAAGAGPTATTAALAAPTVTAAPAAGTGPTAAAVPAVAAGPTAVGGGAAGAAVELAAVPGEPTDAQIVAALPAGALAQAAAGGVEADLDPVTLETEMRGEVQSEGATVGGLAQLLGDAWAAMVAGAQSLGARAADALLEFIMLPDFELGRKIGFVAGFLLLQAAIIYFSAGNYAALKAVEPGLRTLLVYLLRFLDLGGELLGVLGRALRPLRGPLMRGIGAARGFLSRFRFAAGLLERVEGLAGRMLGLGDEAALAASRAAREGAETGASRTAREAVEAGVAREGAATGASRTGREAAEARAAREATEAGGARAGREGAEGAATREADELGEGVVRAADEPGVPRVADDAAKLAQLPEAIGAARFIKAANDRVDTPVPALLAELMLLKRRYRWIDTFEAVPTGPGAYRIELIASHHDLGGYTTGFRSTRDTLSRITENFQDVLDANPAVRARFRRIARMAQTDAEGAARAAAALEEELTNRGGRGVADLFDQAQMPSRGVDPRAAAEGLSPLDRPRGAPPIESGARGTVGEARHALEVAPTVPRRASDVVSPARQAELRAELLSGERSLVDFARQFPPEGAAQVFLPTGRGGGRYIDHMFVDGSTVVLRESKNVRMFRLTEGYRTQIDKDIELLTRFVDARVEWRITGALDDAARAELDLLVTELGGRFRYVTGAL</sequence>
<dbReference type="InterPro" id="IPR052828">
    <property type="entry name" value="NELF-A_domain"/>
</dbReference>
<feature type="transmembrane region" description="Helical" evidence="2">
    <location>
        <begin position="731"/>
        <end position="750"/>
    </location>
</feature>
<keyword evidence="2" id="KW-0812">Transmembrane</keyword>
<dbReference type="EMBL" id="FMIB01000002">
    <property type="protein sequence ID" value="SCL51688.1"/>
    <property type="molecule type" value="Genomic_DNA"/>
</dbReference>
<dbReference type="Proteomes" id="UP000198605">
    <property type="component" value="Unassembled WGS sequence"/>
</dbReference>
<evidence type="ECO:0000313" key="5">
    <source>
        <dbReference type="Proteomes" id="UP000198605"/>
    </source>
</evidence>
<protein>
    <recommendedName>
        <fullName evidence="3">eCIS core domain-containing protein</fullName>
    </recommendedName>
</protein>
<dbReference type="PANTHER" id="PTHR13328">
    <property type="entry name" value="NEGATIVE ELONGATION FACTOR A NELF-A"/>
    <property type="match status" value="1"/>
</dbReference>
<feature type="region of interest" description="Disordered" evidence="1">
    <location>
        <begin position="1"/>
        <end position="59"/>
    </location>
</feature>
<feature type="transmembrane region" description="Helical" evidence="2">
    <location>
        <begin position="579"/>
        <end position="601"/>
    </location>
</feature>
<feature type="compositionally biased region" description="Low complexity" evidence="1">
    <location>
        <begin position="82"/>
        <end position="125"/>
    </location>
</feature>
<keyword evidence="5" id="KW-1185">Reference proteome</keyword>
<keyword evidence="2" id="KW-1133">Transmembrane helix</keyword>
<feature type="compositionally biased region" description="Basic and acidic residues" evidence="1">
    <location>
        <begin position="1150"/>
        <end position="1164"/>
    </location>
</feature>
<evidence type="ECO:0000313" key="4">
    <source>
        <dbReference type="EMBL" id="SCL51688.1"/>
    </source>
</evidence>